<evidence type="ECO:0000313" key="1">
    <source>
        <dbReference type="EMBL" id="HJB42012.1"/>
    </source>
</evidence>
<protein>
    <recommendedName>
        <fullName evidence="3">Alpha/beta hydrolase</fullName>
    </recommendedName>
</protein>
<comment type="caution">
    <text evidence="1">The sequence shown here is derived from an EMBL/GenBank/DDBJ whole genome shotgun (WGS) entry which is preliminary data.</text>
</comment>
<dbReference type="EMBL" id="DWYG01000092">
    <property type="protein sequence ID" value="HJB42012.1"/>
    <property type="molecule type" value="Genomic_DNA"/>
</dbReference>
<proteinExistence type="predicted"/>
<evidence type="ECO:0000313" key="2">
    <source>
        <dbReference type="Proteomes" id="UP000886803"/>
    </source>
</evidence>
<evidence type="ECO:0008006" key="3">
    <source>
        <dbReference type="Google" id="ProtNLM"/>
    </source>
</evidence>
<gene>
    <name evidence="1" type="ORF">H9945_05870</name>
</gene>
<dbReference type="AlphaFoldDB" id="A0A9D2M6J5"/>
<dbReference type="Proteomes" id="UP000886803">
    <property type="component" value="Unassembled WGS sequence"/>
</dbReference>
<name>A0A9D2M6J5_9FIRM</name>
<sequence>MKRNLLVAFPGTGYTCGTGLLAAGLARAKAAGYETLPLDYGIDFGPVPTFAEAFNLAEAAVRPQLAAVSWARYDDILFLSKSLGTVTAARTLRALAPRSVPIRSLYLTPLADTLALVQPGDTVLGMVSGETDRLIDWHAVQTFCAGHGFPFLFCPGVGHRLAAEGDDAGNAAITANVLTMLGL</sequence>
<reference evidence="1" key="2">
    <citation type="submission" date="2021-04" db="EMBL/GenBank/DDBJ databases">
        <authorList>
            <person name="Gilroy R."/>
        </authorList>
    </citation>
    <scope>NUCLEOTIDE SEQUENCE</scope>
    <source>
        <strain evidence="1">ChiBcec8-13705</strain>
    </source>
</reference>
<reference evidence="1" key="1">
    <citation type="journal article" date="2021" name="PeerJ">
        <title>Extensive microbial diversity within the chicken gut microbiome revealed by metagenomics and culture.</title>
        <authorList>
            <person name="Gilroy R."/>
            <person name="Ravi A."/>
            <person name="Getino M."/>
            <person name="Pursley I."/>
            <person name="Horton D.L."/>
            <person name="Alikhan N.F."/>
            <person name="Baker D."/>
            <person name="Gharbi K."/>
            <person name="Hall N."/>
            <person name="Watson M."/>
            <person name="Adriaenssens E.M."/>
            <person name="Foster-Nyarko E."/>
            <person name="Jarju S."/>
            <person name="Secka A."/>
            <person name="Antonio M."/>
            <person name="Oren A."/>
            <person name="Chaudhuri R.R."/>
            <person name="La Ragione R."/>
            <person name="Hildebrand F."/>
            <person name="Pallen M.J."/>
        </authorList>
    </citation>
    <scope>NUCLEOTIDE SEQUENCE</scope>
    <source>
        <strain evidence="1">ChiBcec8-13705</strain>
    </source>
</reference>
<organism evidence="1 2">
    <name type="scientific">Candidatus Gemmiger avicola</name>
    <dbReference type="NCBI Taxonomy" id="2838605"/>
    <lineage>
        <taxon>Bacteria</taxon>
        <taxon>Bacillati</taxon>
        <taxon>Bacillota</taxon>
        <taxon>Clostridia</taxon>
        <taxon>Eubacteriales</taxon>
        <taxon>Gemmiger</taxon>
    </lineage>
</organism>
<accession>A0A9D2M6J5</accession>